<dbReference type="Pfam" id="PF09335">
    <property type="entry name" value="VTT_dom"/>
    <property type="match status" value="1"/>
</dbReference>
<keyword evidence="1" id="KW-0472">Membrane</keyword>
<feature type="transmembrane region" description="Helical" evidence="1">
    <location>
        <begin position="58"/>
        <end position="81"/>
    </location>
</feature>
<evidence type="ECO:0000313" key="3">
    <source>
        <dbReference type="EMBL" id="MBI2678323.1"/>
    </source>
</evidence>
<name>A0A932A7U4_9BACT</name>
<evidence type="ECO:0000259" key="2">
    <source>
        <dbReference type="Pfam" id="PF09335"/>
    </source>
</evidence>
<dbReference type="PANTHER" id="PTHR42709:SF11">
    <property type="entry name" value="DEDA FAMILY PROTEIN"/>
    <property type="match status" value="1"/>
</dbReference>
<evidence type="ECO:0000256" key="1">
    <source>
        <dbReference type="SAM" id="Phobius"/>
    </source>
</evidence>
<dbReference type="InterPro" id="IPR032816">
    <property type="entry name" value="VTT_dom"/>
</dbReference>
<dbReference type="GO" id="GO:0005886">
    <property type="term" value="C:plasma membrane"/>
    <property type="evidence" value="ECO:0007669"/>
    <property type="project" value="TreeGrafter"/>
</dbReference>
<proteinExistence type="predicted"/>
<gene>
    <name evidence="3" type="ORF">HYX28_06045</name>
</gene>
<dbReference type="InterPro" id="IPR051311">
    <property type="entry name" value="DedA_domain"/>
</dbReference>
<feature type="transmembrane region" description="Helical" evidence="1">
    <location>
        <begin position="175"/>
        <end position="195"/>
    </location>
</feature>
<feature type="domain" description="VTT" evidence="2">
    <location>
        <begin position="46"/>
        <end position="159"/>
    </location>
</feature>
<dbReference type="EMBL" id="JACPNR010000006">
    <property type="protein sequence ID" value="MBI2678323.1"/>
    <property type="molecule type" value="Genomic_DNA"/>
</dbReference>
<accession>A0A932A7U4</accession>
<organism evidence="3 4">
    <name type="scientific">Candidatus Korobacter versatilis</name>
    <dbReference type="NCBI Taxonomy" id="658062"/>
    <lineage>
        <taxon>Bacteria</taxon>
        <taxon>Pseudomonadati</taxon>
        <taxon>Acidobacteriota</taxon>
        <taxon>Terriglobia</taxon>
        <taxon>Terriglobales</taxon>
        <taxon>Candidatus Korobacteraceae</taxon>
        <taxon>Candidatus Korobacter</taxon>
    </lineage>
</organism>
<protein>
    <submittedName>
        <fullName evidence="3">VTT domain-containing protein</fullName>
    </submittedName>
</protein>
<reference evidence="3" key="1">
    <citation type="submission" date="2020-07" db="EMBL/GenBank/DDBJ databases">
        <title>Huge and variable diversity of episymbiotic CPR bacteria and DPANN archaea in groundwater ecosystems.</title>
        <authorList>
            <person name="He C.Y."/>
            <person name="Keren R."/>
            <person name="Whittaker M."/>
            <person name="Farag I.F."/>
            <person name="Doudna J."/>
            <person name="Cate J.H.D."/>
            <person name="Banfield J.F."/>
        </authorList>
    </citation>
    <scope>NUCLEOTIDE SEQUENCE</scope>
    <source>
        <strain evidence="3">NC_groundwater_580_Pr5_B-0.1um_64_19</strain>
    </source>
</reference>
<dbReference type="AlphaFoldDB" id="A0A932A7U4"/>
<dbReference type="Proteomes" id="UP000779809">
    <property type="component" value="Unassembled WGS sequence"/>
</dbReference>
<dbReference type="PANTHER" id="PTHR42709">
    <property type="entry name" value="ALKALINE PHOSPHATASE LIKE PROTEIN"/>
    <property type="match status" value="1"/>
</dbReference>
<keyword evidence="1" id="KW-1133">Transmembrane helix</keyword>
<sequence>MHFLKTIFLKYQKWLLALLAPLPGWGAVLVIATADSAIPIIPLDPVVAGYVWMKPHLFWLYCLLASAGSAVGSLVPYWIGYEGEELLLEKRIPAATLARIRASFERHEVLALVLPAMMPPPTPMKAFILFAGAAKLNVREFMLAIFAGRMLRFLILSVLTVVFGPKVYELVKQHGWMVLVVVLAAIAAGALIWWLRRRRIAGPAVVGEGR</sequence>
<comment type="caution">
    <text evidence="3">The sequence shown here is derived from an EMBL/GenBank/DDBJ whole genome shotgun (WGS) entry which is preliminary data.</text>
</comment>
<evidence type="ECO:0000313" key="4">
    <source>
        <dbReference type="Proteomes" id="UP000779809"/>
    </source>
</evidence>
<feature type="transmembrane region" description="Helical" evidence="1">
    <location>
        <begin position="141"/>
        <end position="163"/>
    </location>
</feature>
<keyword evidence="1" id="KW-0812">Transmembrane</keyword>